<sequence length="213" mass="24528">MKTVYSLLLSLLFLSACTNDKKATVEEEEKKDSIAIQQDSIPVIEKEEISISDLTQTILKQIKNKDYPSLIQYIKPDSGLRFSPYGYVNTNTDIVLKPNQFRSMINDSTKLVWGHYDGSGDDINLNFREYFEKFVYNVDFLNAEKVSINQSAAKGNSLNNIMKVYPNAEYTESYFSGFEKKYAGMDWQALRLVFAKEGDKYYLIGIVHDQWTI</sequence>
<gene>
    <name evidence="2" type="ORF">C8N28_0823</name>
</gene>
<protein>
    <recommendedName>
        <fullName evidence="4">Lipoprotein</fullName>
    </recommendedName>
</protein>
<organism evidence="2 3">
    <name type="scientific">Albibacterium bauzanense</name>
    <dbReference type="NCBI Taxonomy" id="653929"/>
    <lineage>
        <taxon>Bacteria</taxon>
        <taxon>Pseudomonadati</taxon>
        <taxon>Bacteroidota</taxon>
        <taxon>Sphingobacteriia</taxon>
        <taxon>Sphingobacteriales</taxon>
        <taxon>Sphingobacteriaceae</taxon>
        <taxon>Albibacterium</taxon>
    </lineage>
</organism>
<evidence type="ECO:0000313" key="2">
    <source>
        <dbReference type="EMBL" id="TCK85514.1"/>
    </source>
</evidence>
<accession>A0A4R1M3R5</accession>
<evidence type="ECO:0000256" key="1">
    <source>
        <dbReference type="SAM" id="SignalP"/>
    </source>
</evidence>
<dbReference type="RefSeq" id="WP_132221778.1">
    <property type="nucleotide sequence ID" value="NZ_SMGO01000001.1"/>
</dbReference>
<dbReference type="OrthoDB" id="1267107at2"/>
<feature type="signal peptide" evidence="1">
    <location>
        <begin position="1"/>
        <end position="18"/>
    </location>
</feature>
<feature type="chain" id="PRO_5020893783" description="Lipoprotein" evidence="1">
    <location>
        <begin position="19"/>
        <end position="213"/>
    </location>
</feature>
<keyword evidence="1" id="KW-0732">Signal</keyword>
<dbReference type="EMBL" id="SMGO01000001">
    <property type="protein sequence ID" value="TCK85514.1"/>
    <property type="molecule type" value="Genomic_DNA"/>
</dbReference>
<evidence type="ECO:0000313" key="3">
    <source>
        <dbReference type="Proteomes" id="UP000294616"/>
    </source>
</evidence>
<comment type="caution">
    <text evidence="2">The sequence shown here is derived from an EMBL/GenBank/DDBJ whole genome shotgun (WGS) entry which is preliminary data.</text>
</comment>
<name>A0A4R1M3R5_9SPHI</name>
<dbReference type="Proteomes" id="UP000294616">
    <property type="component" value="Unassembled WGS sequence"/>
</dbReference>
<proteinExistence type="predicted"/>
<keyword evidence="3" id="KW-1185">Reference proteome</keyword>
<evidence type="ECO:0008006" key="4">
    <source>
        <dbReference type="Google" id="ProtNLM"/>
    </source>
</evidence>
<dbReference type="AlphaFoldDB" id="A0A4R1M3R5"/>
<reference evidence="2 3" key="1">
    <citation type="submission" date="2019-03" db="EMBL/GenBank/DDBJ databases">
        <title>Genomic Encyclopedia of Archaeal and Bacterial Type Strains, Phase II (KMG-II): from individual species to whole genera.</title>
        <authorList>
            <person name="Goeker M."/>
        </authorList>
    </citation>
    <scope>NUCLEOTIDE SEQUENCE [LARGE SCALE GENOMIC DNA]</scope>
    <source>
        <strain evidence="2 3">DSM 22554</strain>
    </source>
</reference>
<dbReference type="PROSITE" id="PS51257">
    <property type="entry name" value="PROKAR_LIPOPROTEIN"/>
    <property type="match status" value="1"/>
</dbReference>